<dbReference type="EMBL" id="FQXG01000002">
    <property type="protein sequence ID" value="SHH26036.1"/>
    <property type="molecule type" value="Genomic_DNA"/>
</dbReference>
<dbReference type="AlphaFoldDB" id="A0A1M5RIP8"/>
<dbReference type="SUPFAM" id="SSF53474">
    <property type="entry name" value="alpha/beta-Hydrolases"/>
    <property type="match status" value="1"/>
</dbReference>
<dbReference type="GO" id="GO:0016020">
    <property type="term" value="C:membrane"/>
    <property type="evidence" value="ECO:0007669"/>
    <property type="project" value="TreeGrafter"/>
</dbReference>
<dbReference type="Pfam" id="PF00561">
    <property type="entry name" value="Abhydrolase_1"/>
    <property type="match status" value="1"/>
</dbReference>
<keyword evidence="3" id="KW-1185">Reference proteome</keyword>
<organism evidence="2 3">
    <name type="scientific">Ferrimonas marina</name>
    <dbReference type="NCBI Taxonomy" id="299255"/>
    <lineage>
        <taxon>Bacteria</taxon>
        <taxon>Pseudomonadati</taxon>
        <taxon>Pseudomonadota</taxon>
        <taxon>Gammaproteobacteria</taxon>
        <taxon>Alteromonadales</taxon>
        <taxon>Ferrimonadaceae</taxon>
        <taxon>Ferrimonas</taxon>
    </lineage>
</organism>
<dbReference type="OrthoDB" id="6251202at2"/>
<dbReference type="STRING" id="299255.SAMN02745129_1636"/>
<dbReference type="GO" id="GO:0047372">
    <property type="term" value="F:monoacylglycerol lipase activity"/>
    <property type="evidence" value="ECO:0007669"/>
    <property type="project" value="TreeGrafter"/>
</dbReference>
<feature type="domain" description="AB hydrolase-1" evidence="1">
    <location>
        <begin position="35"/>
        <end position="276"/>
    </location>
</feature>
<dbReference type="PANTHER" id="PTHR43798:SF33">
    <property type="entry name" value="HYDROLASE, PUTATIVE (AFU_ORTHOLOGUE AFUA_2G14860)-RELATED"/>
    <property type="match status" value="1"/>
</dbReference>
<gene>
    <name evidence="2" type="ORF">SAMN02745129_1636</name>
</gene>
<dbReference type="InterPro" id="IPR050266">
    <property type="entry name" value="AB_hydrolase_sf"/>
</dbReference>
<dbReference type="PRINTS" id="PR00412">
    <property type="entry name" value="EPOXHYDRLASE"/>
</dbReference>
<name>A0A1M5RIP8_9GAMM</name>
<evidence type="ECO:0000259" key="1">
    <source>
        <dbReference type="Pfam" id="PF00561"/>
    </source>
</evidence>
<accession>A0A1M5RIP8</accession>
<evidence type="ECO:0000313" key="2">
    <source>
        <dbReference type="EMBL" id="SHH26036.1"/>
    </source>
</evidence>
<dbReference type="RefSeq" id="WP_082766591.1">
    <property type="nucleotide sequence ID" value="NZ_FQXG01000002.1"/>
</dbReference>
<dbReference type="InterPro" id="IPR000639">
    <property type="entry name" value="Epox_hydrolase-like"/>
</dbReference>
<dbReference type="InterPro" id="IPR000073">
    <property type="entry name" value="AB_hydrolase_1"/>
</dbReference>
<dbReference type="PANTHER" id="PTHR43798">
    <property type="entry name" value="MONOACYLGLYCEROL LIPASE"/>
    <property type="match status" value="1"/>
</dbReference>
<sequence>MPQSLMPELQTWYQQGHFRTCRSHQIFYGMQGAGPNLVLIHGFPTSAWDWHKVIPALAEEHRVIYLDLPGFGLSDKPREDYPIIEQADRVIDLLQHLGVFDAHILAHDYGATVAQELLARREEDTSPIRWHSCTILNAGLFPEAHRPLRIQTLLASPLGPFIAPMIGKDTFQRSMASIWGEAPVAIEELEAMWQLLQWDDGKSTIPYLIKYMEQRVTNRERWVGALMQTEVPLLLIDGLADPISGQSLVDRFTELCPQGKIVALEGVGHYPQLEAPEAVIDAWRAFEAELPALIPGEPVP</sequence>
<dbReference type="InterPro" id="IPR029058">
    <property type="entry name" value="AB_hydrolase_fold"/>
</dbReference>
<evidence type="ECO:0000313" key="3">
    <source>
        <dbReference type="Proteomes" id="UP000184268"/>
    </source>
</evidence>
<proteinExistence type="predicted"/>
<dbReference type="Proteomes" id="UP000184268">
    <property type="component" value="Unassembled WGS sequence"/>
</dbReference>
<protein>
    <submittedName>
        <fullName evidence="2">Pimeloyl-ACP methyl ester carboxylesterase</fullName>
    </submittedName>
</protein>
<dbReference type="GO" id="GO:0046464">
    <property type="term" value="P:acylglycerol catabolic process"/>
    <property type="evidence" value="ECO:0007669"/>
    <property type="project" value="TreeGrafter"/>
</dbReference>
<reference evidence="2 3" key="1">
    <citation type="submission" date="2016-11" db="EMBL/GenBank/DDBJ databases">
        <authorList>
            <person name="Jaros S."/>
            <person name="Januszkiewicz K."/>
            <person name="Wedrychowicz H."/>
        </authorList>
    </citation>
    <scope>NUCLEOTIDE SEQUENCE [LARGE SCALE GENOMIC DNA]</scope>
    <source>
        <strain evidence="2 3">DSM 16917</strain>
    </source>
</reference>
<dbReference type="Gene3D" id="3.40.50.1820">
    <property type="entry name" value="alpha/beta hydrolase"/>
    <property type="match status" value="1"/>
</dbReference>